<dbReference type="Gene3D" id="3.40.50.2300">
    <property type="match status" value="1"/>
</dbReference>
<dbReference type="InterPro" id="IPR029016">
    <property type="entry name" value="GAF-like_dom_sf"/>
</dbReference>
<keyword evidence="4" id="KW-0808">Transferase</keyword>
<feature type="compositionally biased region" description="Polar residues" evidence="7">
    <location>
        <begin position="26"/>
        <end position="38"/>
    </location>
</feature>
<dbReference type="InterPro" id="IPR011006">
    <property type="entry name" value="CheY-like_superfamily"/>
</dbReference>
<dbReference type="InterPro" id="IPR003594">
    <property type="entry name" value="HATPase_dom"/>
</dbReference>
<evidence type="ECO:0000256" key="2">
    <source>
        <dbReference type="ARBA" id="ARBA00012438"/>
    </source>
</evidence>
<organism evidence="10 11">
    <name type="scientific">Moniliophthora roreri (strain MCA 2997)</name>
    <name type="common">Cocoa frosty pod rot fungus</name>
    <name type="synonym">Crinipellis roreri</name>
    <dbReference type="NCBI Taxonomy" id="1381753"/>
    <lineage>
        <taxon>Eukaryota</taxon>
        <taxon>Fungi</taxon>
        <taxon>Dikarya</taxon>
        <taxon>Basidiomycota</taxon>
        <taxon>Agaricomycotina</taxon>
        <taxon>Agaricomycetes</taxon>
        <taxon>Agaricomycetidae</taxon>
        <taxon>Agaricales</taxon>
        <taxon>Marasmiineae</taxon>
        <taxon>Marasmiaceae</taxon>
        <taxon>Moniliophthora</taxon>
    </lineage>
</organism>
<dbReference type="Gene3D" id="3.30.450.40">
    <property type="match status" value="1"/>
</dbReference>
<dbReference type="GO" id="GO:0009927">
    <property type="term" value="F:histidine phosphotransfer kinase activity"/>
    <property type="evidence" value="ECO:0007669"/>
    <property type="project" value="TreeGrafter"/>
</dbReference>
<evidence type="ECO:0000259" key="9">
    <source>
        <dbReference type="PROSITE" id="PS50110"/>
    </source>
</evidence>
<dbReference type="InterPro" id="IPR005467">
    <property type="entry name" value="His_kinase_dom"/>
</dbReference>
<dbReference type="GO" id="GO:0000155">
    <property type="term" value="F:phosphorelay sensor kinase activity"/>
    <property type="evidence" value="ECO:0007669"/>
    <property type="project" value="InterPro"/>
</dbReference>
<comment type="caution">
    <text evidence="10">The sequence shown here is derived from an EMBL/GenBank/DDBJ whole genome shotgun (WGS) entry which is preliminary data.</text>
</comment>
<dbReference type="PRINTS" id="PR00344">
    <property type="entry name" value="BCTRLSENSOR"/>
</dbReference>
<sequence>MYTTSSGAGGPLGSVSGAAEGPALSAASSSSTDVTLPTQGYLPRRVNLTRQTSAPLPSAMQPDTVSASSSIPPGIISNSGPGMRAVKEEQMFHDLGYLAPPNPPDELERRRALYKFNIWNTGSDLNFDRIAHLAKLVFNTKGVFISLLDGNEQDDEPMVVLDTSADWRFSRNPHVTGSPHIRFYAGAPLRTQDGYNVGSLAVIDDSPRDEFTPRHRHTLKEFATIAMREMELWRDKIQLRIRDRIQSSMEQFSRECLEIDMEQESQTERSPDFIMPSSMDRVYDRAAKLVQRTLDVEGVIVMDVSHCEVLEPISGEGSVSVVMHHGDPDVLQTTTKNLTAEEYAKLNAFFAKYPDGKISEGFVPPSFRQFLPTRIQYALTVPIFNIDKRPFALLCAYNASEHTKRFLEGHELSYLRAIGVIILSAVLKRRMILADKAKSLFISNISHELRTPLHGILAAAELLSDSDLNHSQVSFLQTVQACGTSLVETVNHVLDFTKLSGNSKAGGVENVILPSKVDLMQLVEEAVDGCWIGHRARTAIMEDTGIGSVYSPPKEDNPSLAKRKKHVETVIDIGERKEGWLLKCEKGGIRRVLMNVFGNSLKFTSDGFVHVVLRHIPPSDGDPPDKVKIELSVLDTGKGISQNFLKNQLFHPFSQENPLQTGTGLGLAIVNSIVTSESVGGKVDVWSEEGTGTEIKVTFHAELPDDTDEIVPSSETGPFKFDDPYHPPTVSLVGFDSEHKGITLLRGVLQNYLVSWWGFDIRTSEAEHGDIVILNEDVAPVIAATERRDTSRPFIVLSASRGSPAIMSVASDHERIGGFCRVIYKPGGPSRIRSVLKLCLHALKIASGPSQSNTPASSETRFEGSSRPGNHKAFPSESSMFLPPRRNSEEAKTFSSLRRPSMNPRSATVHPTSSTSWRMDTSTVDEGDESLDPDTVEPTITVGSGGTLLKSSVGTIQSEHKVKILVVEDNTILRNLLVKWLKSKGYDFRDAVDGRDGVEVYSKEGPFDVVLLDLSMPVLDGIGATAAIRQFETEVSRHRYSRIVALTGMSSLEDKRRAFEAGVDGYLVKPVAFKTLDEMLHKLGIS</sequence>
<dbReference type="InterPro" id="IPR001789">
    <property type="entry name" value="Sig_transdc_resp-reg_receiver"/>
</dbReference>
<evidence type="ECO:0000256" key="5">
    <source>
        <dbReference type="ARBA" id="ARBA00022777"/>
    </source>
</evidence>
<dbReference type="InterPro" id="IPR004358">
    <property type="entry name" value="Sig_transdc_His_kin-like_C"/>
</dbReference>
<dbReference type="CDD" id="cd00082">
    <property type="entry name" value="HisKA"/>
    <property type="match status" value="1"/>
</dbReference>
<dbReference type="FunFam" id="1.10.287.130:FF:000023">
    <property type="entry name" value="Sensor histidine kinase/response regulator, putative"/>
    <property type="match status" value="1"/>
</dbReference>
<feature type="compositionally biased region" description="Low complexity" evidence="7">
    <location>
        <begin position="66"/>
        <end position="78"/>
    </location>
</feature>
<evidence type="ECO:0000256" key="6">
    <source>
        <dbReference type="PROSITE-ProRule" id="PRU00169"/>
    </source>
</evidence>
<dbReference type="PROSITE" id="PS50109">
    <property type="entry name" value="HIS_KIN"/>
    <property type="match status" value="1"/>
</dbReference>
<dbReference type="KEGG" id="mrr:Moror_4621"/>
<dbReference type="Pfam" id="PF01590">
    <property type="entry name" value="GAF"/>
    <property type="match status" value="1"/>
</dbReference>
<name>V2XHM3_MONRO</name>
<feature type="modified residue" description="4-aspartylphosphate" evidence="6">
    <location>
        <position position="1013"/>
    </location>
</feature>
<comment type="catalytic activity">
    <reaction evidence="1">
        <text>ATP + protein L-histidine = ADP + protein N-phospho-L-histidine.</text>
        <dbReference type="EC" id="2.7.13.3"/>
    </reaction>
</comment>
<keyword evidence="11" id="KW-1185">Reference proteome</keyword>
<dbReference type="SUPFAM" id="SSF55874">
    <property type="entry name" value="ATPase domain of HSP90 chaperone/DNA topoisomerase II/histidine kinase"/>
    <property type="match status" value="1"/>
</dbReference>
<feature type="domain" description="Response regulatory" evidence="9">
    <location>
        <begin position="963"/>
        <end position="1084"/>
    </location>
</feature>
<keyword evidence="3 6" id="KW-0597">Phosphoprotein</keyword>
<feature type="compositionally biased region" description="Acidic residues" evidence="7">
    <location>
        <begin position="923"/>
        <end position="935"/>
    </location>
</feature>
<dbReference type="SMART" id="SM00448">
    <property type="entry name" value="REC"/>
    <property type="match status" value="1"/>
</dbReference>
<dbReference type="InterPro" id="IPR036890">
    <property type="entry name" value="HATPase_C_sf"/>
</dbReference>
<protein>
    <recommendedName>
        <fullName evidence="2">histidine kinase</fullName>
        <ecNumber evidence="2">2.7.13.3</ecNumber>
    </recommendedName>
</protein>
<dbReference type="InterPro" id="IPR003018">
    <property type="entry name" value="GAF"/>
</dbReference>
<evidence type="ECO:0000256" key="7">
    <source>
        <dbReference type="SAM" id="MobiDB-lite"/>
    </source>
</evidence>
<feature type="region of interest" description="Disordered" evidence="7">
    <location>
        <begin position="19"/>
        <end position="78"/>
    </location>
</feature>
<dbReference type="Proteomes" id="UP000017559">
    <property type="component" value="Unassembled WGS sequence"/>
</dbReference>
<dbReference type="PROSITE" id="PS50110">
    <property type="entry name" value="RESPONSE_REGULATORY"/>
    <property type="match status" value="1"/>
</dbReference>
<dbReference type="AlphaFoldDB" id="V2XHM3"/>
<feature type="compositionally biased region" description="Polar residues" evidence="7">
    <location>
        <begin position="48"/>
        <end position="65"/>
    </location>
</feature>
<evidence type="ECO:0000256" key="1">
    <source>
        <dbReference type="ARBA" id="ARBA00000085"/>
    </source>
</evidence>
<dbReference type="SUPFAM" id="SSF47384">
    <property type="entry name" value="Homodimeric domain of signal transducing histidine kinase"/>
    <property type="match status" value="1"/>
</dbReference>
<dbReference type="Pfam" id="PF00072">
    <property type="entry name" value="Response_reg"/>
    <property type="match status" value="1"/>
</dbReference>
<dbReference type="PANTHER" id="PTHR43047">
    <property type="entry name" value="TWO-COMPONENT HISTIDINE PROTEIN KINASE"/>
    <property type="match status" value="1"/>
</dbReference>
<gene>
    <name evidence="10" type="ORF">Moror_4621</name>
</gene>
<dbReference type="HOGENOM" id="CLU_000445_114_44_1"/>
<dbReference type="STRING" id="1381753.V2XHM3"/>
<dbReference type="Gene3D" id="1.10.287.130">
    <property type="match status" value="1"/>
</dbReference>
<dbReference type="SUPFAM" id="SSF55781">
    <property type="entry name" value="GAF domain-like"/>
    <property type="match status" value="1"/>
</dbReference>
<feature type="compositionally biased region" description="Polar residues" evidence="7">
    <location>
        <begin position="893"/>
        <end position="922"/>
    </location>
</feature>
<dbReference type="GO" id="GO:0005886">
    <property type="term" value="C:plasma membrane"/>
    <property type="evidence" value="ECO:0007669"/>
    <property type="project" value="TreeGrafter"/>
</dbReference>
<evidence type="ECO:0000259" key="8">
    <source>
        <dbReference type="PROSITE" id="PS50109"/>
    </source>
</evidence>
<dbReference type="InterPro" id="IPR003661">
    <property type="entry name" value="HisK_dim/P_dom"/>
</dbReference>
<reference evidence="10 11" key="1">
    <citation type="journal article" date="2014" name="BMC Genomics">
        <title>Genome and secretome analysis of the hemibiotrophic fungal pathogen, Moniliophthora roreri, which causes frosty pod rot disease of cacao: mechanisms of the biotrophic and necrotrophic phases.</title>
        <authorList>
            <person name="Meinhardt L.W."/>
            <person name="Costa G.G.L."/>
            <person name="Thomazella D.P.T."/>
            <person name="Teixeira P.J.P.L."/>
            <person name="Carazzolle M.F."/>
            <person name="Schuster S.C."/>
            <person name="Carlson J.E."/>
            <person name="Guiltinan M.J."/>
            <person name="Mieczkowski P."/>
            <person name="Farmer A."/>
            <person name="Ramaraj T."/>
            <person name="Crozier J."/>
            <person name="Davis R.E."/>
            <person name="Shao J."/>
            <person name="Melnick R.L."/>
            <person name="Pereira G.A.G."/>
            <person name="Bailey B.A."/>
        </authorList>
    </citation>
    <scope>NUCLEOTIDE SEQUENCE [LARGE SCALE GENOMIC DNA]</scope>
    <source>
        <strain evidence="10 11">MCA 2997</strain>
    </source>
</reference>
<dbReference type="Pfam" id="PF02518">
    <property type="entry name" value="HATPase_c"/>
    <property type="match status" value="1"/>
</dbReference>
<evidence type="ECO:0000256" key="4">
    <source>
        <dbReference type="ARBA" id="ARBA00022679"/>
    </source>
</evidence>
<dbReference type="EMBL" id="AWSO01000293">
    <property type="protein sequence ID" value="ESK92336.1"/>
    <property type="molecule type" value="Genomic_DNA"/>
</dbReference>
<dbReference type="Gene3D" id="3.30.565.10">
    <property type="entry name" value="Histidine kinase-like ATPase, C-terminal domain"/>
    <property type="match status" value="1"/>
</dbReference>
<dbReference type="PANTHER" id="PTHR43047:SF72">
    <property type="entry name" value="OSMOSENSING HISTIDINE PROTEIN KINASE SLN1"/>
    <property type="match status" value="1"/>
</dbReference>
<evidence type="ECO:0000313" key="10">
    <source>
        <dbReference type="EMBL" id="ESK92336.1"/>
    </source>
</evidence>
<dbReference type="SMART" id="SM00387">
    <property type="entry name" value="HATPase_c"/>
    <property type="match status" value="1"/>
</dbReference>
<dbReference type="OrthoDB" id="21225at2759"/>
<proteinExistence type="predicted"/>
<dbReference type="InterPro" id="IPR036097">
    <property type="entry name" value="HisK_dim/P_sf"/>
</dbReference>
<feature type="region of interest" description="Disordered" evidence="7">
    <location>
        <begin position="848"/>
        <end position="938"/>
    </location>
</feature>
<accession>V2XHM3</accession>
<dbReference type="CDD" id="cd17546">
    <property type="entry name" value="REC_hyHK_CKI1_RcsC-like"/>
    <property type="match status" value="1"/>
</dbReference>
<evidence type="ECO:0000313" key="11">
    <source>
        <dbReference type="Proteomes" id="UP000017559"/>
    </source>
</evidence>
<dbReference type="SMART" id="SM00388">
    <property type="entry name" value="HisKA"/>
    <property type="match status" value="1"/>
</dbReference>
<dbReference type="Pfam" id="PF00512">
    <property type="entry name" value="HisKA"/>
    <property type="match status" value="1"/>
</dbReference>
<feature type="domain" description="Histidine kinase" evidence="8">
    <location>
        <begin position="444"/>
        <end position="703"/>
    </location>
</feature>
<evidence type="ECO:0000256" key="3">
    <source>
        <dbReference type="ARBA" id="ARBA00022553"/>
    </source>
</evidence>
<dbReference type="SUPFAM" id="SSF52172">
    <property type="entry name" value="CheY-like"/>
    <property type="match status" value="1"/>
</dbReference>
<keyword evidence="5 10" id="KW-0418">Kinase</keyword>
<feature type="compositionally biased region" description="Polar residues" evidence="7">
    <location>
        <begin position="848"/>
        <end position="859"/>
    </location>
</feature>
<dbReference type="EC" id="2.7.13.3" evidence="2"/>